<evidence type="ECO:0000256" key="20">
    <source>
        <dbReference type="PIRNR" id="PIRNR000848"/>
    </source>
</evidence>
<evidence type="ECO:0000256" key="18">
    <source>
        <dbReference type="ARBA" id="ARBA00050166"/>
    </source>
</evidence>
<keyword evidence="8 22" id="KW-0812">Transmembrane</keyword>
<keyword evidence="24" id="KW-1185">Reference proteome</keyword>
<evidence type="ECO:0000256" key="12">
    <source>
        <dbReference type="ARBA" id="ARBA00022989"/>
    </source>
</evidence>
<evidence type="ECO:0000256" key="22">
    <source>
        <dbReference type="SAM" id="Phobius"/>
    </source>
</evidence>
<evidence type="ECO:0000256" key="17">
    <source>
        <dbReference type="ARBA" id="ARBA00023264"/>
    </source>
</evidence>
<evidence type="ECO:0000256" key="7">
    <source>
        <dbReference type="ARBA" id="ARBA00022679"/>
    </source>
</evidence>
<dbReference type="PANTHER" id="PTHR15362:SF4">
    <property type="entry name" value="CDP-DIACYLGLYCEROL--INOSITOL 3-PHOSPHATIDYLTRANSFERASE"/>
    <property type="match status" value="1"/>
</dbReference>
<evidence type="ECO:0000256" key="10">
    <source>
        <dbReference type="ARBA" id="ARBA00022824"/>
    </source>
</evidence>
<comment type="catalytic activity">
    <reaction evidence="18 20">
        <text>a CDP-1,2-diacyl-sn-glycerol + myo-inositol = a 1,2-diacyl-sn-glycero-3-phospho-(1D-myo-inositol) + CMP + H(+)</text>
        <dbReference type="Rhea" id="RHEA:11580"/>
        <dbReference type="ChEBI" id="CHEBI:15378"/>
        <dbReference type="ChEBI" id="CHEBI:17268"/>
        <dbReference type="ChEBI" id="CHEBI:57880"/>
        <dbReference type="ChEBI" id="CHEBI:58332"/>
        <dbReference type="ChEBI" id="CHEBI:60377"/>
        <dbReference type="EC" id="2.7.8.11"/>
    </reaction>
</comment>
<dbReference type="GO" id="GO:0046872">
    <property type="term" value="F:metal ion binding"/>
    <property type="evidence" value="ECO:0007669"/>
    <property type="project" value="UniProtKB-KW"/>
</dbReference>
<dbReference type="PROSITE" id="PS00379">
    <property type="entry name" value="CDP_ALCOHOL_P_TRANSF"/>
    <property type="match status" value="1"/>
</dbReference>
<sequence>MVDLVTSETVLWYIPNQIGYLRVITAVISLFSMREHPVFTSFVYGVSCLLDAVDGTMARRYNQVSRLGAVLDMVTDRCSTASLTCFLAVMYPQWCVAFQLLISLDLASHYMHMYASAACGSASHKRVARESSKLLHWYYTRRDVLFTVCAFNEIFYMGLYLYSFERFSTLGSLLVTVCLPGYLFKQVANVVQLHRAALILAGVDAREANDRAQRM</sequence>
<comment type="subcellular location">
    <subcellularLocation>
        <location evidence="3">Endoplasmic reticulum membrane</location>
        <topology evidence="3">Multi-pass membrane protein</topology>
    </subcellularLocation>
</comment>
<feature type="transmembrane region" description="Helical" evidence="22">
    <location>
        <begin position="12"/>
        <end position="31"/>
    </location>
</feature>
<comment type="cofactor">
    <cofactor evidence="1">
        <name>Mn(2+)</name>
        <dbReference type="ChEBI" id="CHEBI:29035"/>
    </cofactor>
</comment>
<gene>
    <name evidence="23" type="ORF">HG537_0D02210</name>
</gene>
<keyword evidence="9" id="KW-0479">Metal-binding</keyword>
<dbReference type="FunFam" id="1.20.120.1760:FF:000021">
    <property type="entry name" value="CDP-diacylglycerol--inositol 3-phosphatidyltransferase"/>
    <property type="match status" value="1"/>
</dbReference>
<evidence type="ECO:0000256" key="13">
    <source>
        <dbReference type="ARBA" id="ARBA00023098"/>
    </source>
</evidence>
<dbReference type="InterPro" id="IPR000462">
    <property type="entry name" value="CDP-OH_P_trans"/>
</dbReference>
<evidence type="ECO:0000256" key="14">
    <source>
        <dbReference type="ARBA" id="ARBA00023136"/>
    </source>
</evidence>
<evidence type="ECO:0000256" key="21">
    <source>
        <dbReference type="RuleBase" id="RU003750"/>
    </source>
</evidence>
<evidence type="ECO:0000256" key="15">
    <source>
        <dbReference type="ARBA" id="ARBA00023209"/>
    </source>
</evidence>
<keyword evidence="17 20" id="KW-1208">Phospholipid metabolism</keyword>
<dbReference type="GO" id="GO:0003881">
    <property type="term" value="F:CDP-diacylglycerol-inositol 3-phosphatidyltransferase activity"/>
    <property type="evidence" value="ECO:0007669"/>
    <property type="project" value="UniProtKB-UniRule"/>
</dbReference>
<dbReference type="EC" id="2.7.8.11" evidence="5 20"/>
<evidence type="ECO:0000256" key="2">
    <source>
        <dbReference type="ARBA" id="ARBA00001946"/>
    </source>
</evidence>
<dbReference type="Proteomes" id="UP000510647">
    <property type="component" value="Chromosome 4"/>
</dbReference>
<dbReference type="AlphaFoldDB" id="A0A7H9HS74"/>
<evidence type="ECO:0000256" key="9">
    <source>
        <dbReference type="ARBA" id="ARBA00022723"/>
    </source>
</evidence>
<organism evidence="23 24">
    <name type="scientific">Torulaspora globosa</name>
    <dbReference type="NCBI Taxonomy" id="48254"/>
    <lineage>
        <taxon>Eukaryota</taxon>
        <taxon>Fungi</taxon>
        <taxon>Dikarya</taxon>
        <taxon>Ascomycota</taxon>
        <taxon>Saccharomycotina</taxon>
        <taxon>Saccharomycetes</taxon>
        <taxon>Saccharomycetales</taxon>
        <taxon>Saccharomycetaceae</taxon>
        <taxon>Torulaspora</taxon>
    </lineage>
</organism>
<dbReference type="GO" id="GO:0005789">
    <property type="term" value="C:endoplasmic reticulum membrane"/>
    <property type="evidence" value="ECO:0007669"/>
    <property type="project" value="UniProtKB-SubCell"/>
</dbReference>
<evidence type="ECO:0000256" key="6">
    <source>
        <dbReference type="ARBA" id="ARBA00022516"/>
    </source>
</evidence>
<dbReference type="InterPro" id="IPR048254">
    <property type="entry name" value="CDP_ALCOHOL_P_TRANSF_CS"/>
</dbReference>
<evidence type="ECO:0000256" key="5">
    <source>
        <dbReference type="ARBA" id="ARBA00013212"/>
    </source>
</evidence>
<dbReference type="Pfam" id="PF01066">
    <property type="entry name" value="CDP-OH_P_transf"/>
    <property type="match status" value="1"/>
</dbReference>
<dbReference type="Gene3D" id="1.20.120.1760">
    <property type="match status" value="1"/>
</dbReference>
<keyword evidence="13 20" id="KW-0443">Lipid metabolism</keyword>
<evidence type="ECO:0000256" key="4">
    <source>
        <dbReference type="ARBA" id="ARBA00010441"/>
    </source>
</evidence>
<keyword evidence="11" id="KW-0460">Magnesium</keyword>
<accession>A0A7H9HS74</accession>
<dbReference type="PANTHER" id="PTHR15362">
    <property type="entry name" value="PHOSPHATIDYLINOSITOL SYNTHASE"/>
    <property type="match status" value="1"/>
</dbReference>
<name>A0A7H9HS74_9SACH</name>
<dbReference type="OrthoDB" id="10251079at2759"/>
<proteinExistence type="inferred from homology"/>
<comment type="cofactor">
    <cofactor evidence="2">
        <name>Mg(2+)</name>
        <dbReference type="ChEBI" id="CHEBI:18420"/>
    </cofactor>
</comment>
<evidence type="ECO:0000256" key="8">
    <source>
        <dbReference type="ARBA" id="ARBA00022692"/>
    </source>
</evidence>
<keyword evidence="6 20" id="KW-0444">Lipid biosynthesis</keyword>
<keyword evidence="16" id="KW-0464">Manganese</keyword>
<keyword evidence="7 20" id="KW-0808">Transferase</keyword>
<dbReference type="PIRSF" id="PIRSF000848">
    <property type="entry name" value="CDP_diag_ino_3_P"/>
    <property type="match status" value="1"/>
</dbReference>
<dbReference type="GO" id="GO:0005794">
    <property type="term" value="C:Golgi apparatus"/>
    <property type="evidence" value="ECO:0007669"/>
    <property type="project" value="TreeGrafter"/>
</dbReference>
<dbReference type="InterPro" id="IPR043130">
    <property type="entry name" value="CDP-OH_PTrfase_TM_dom"/>
</dbReference>
<comment type="similarity">
    <text evidence="4 20 21">Belongs to the CDP-alcohol phosphatidyltransferase class-I family.</text>
</comment>
<evidence type="ECO:0000256" key="3">
    <source>
        <dbReference type="ARBA" id="ARBA00004477"/>
    </source>
</evidence>
<feature type="transmembrane region" description="Helical" evidence="22">
    <location>
        <begin position="144"/>
        <end position="161"/>
    </location>
</feature>
<dbReference type="InterPro" id="IPR014387">
    <property type="entry name" value="CDP_diag_ino_3_P_euk"/>
</dbReference>
<keyword evidence="14 20" id="KW-0472">Membrane</keyword>
<evidence type="ECO:0000256" key="11">
    <source>
        <dbReference type="ARBA" id="ARBA00022842"/>
    </source>
</evidence>
<dbReference type="GO" id="GO:0006661">
    <property type="term" value="P:phosphatidylinositol biosynthetic process"/>
    <property type="evidence" value="ECO:0007669"/>
    <property type="project" value="TreeGrafter"/>
</dbReference>
<evidence type="ECO:0000256" key="19">
    <source>
        <dbReference type="ARBA" id="ARBA00070582"/>
    </source>
</evidence>
<reference evidence="23 24" key="1">
    <citation type="submission" date="2020-06" db="EMBL/GenBank/DDBJ databases">
        <title>The yeast mating-type switching endonuclease HO is a domesticated member of an unorthodox homing genetic element family.</title>
        <authorList>
            <person name="Coughlan A.Y."/>
            <person name="Lombardi L."/>
            <person name="Braun-Galleani S."/>
            <person name="Martos A.R."/>
            <person name="Galeote V."/>
            <person name="Bigey F."/>
            <person name="Dequin S."/>
            <person name="Byrne K.P."/>
            <person name="Wolfe K.H."/>
        </authorList>
    </citation>
    <scope>NUCLEOTIDE SEQUENCE [LARGE SCALE GENOMIC DNA]</scope>
    <source>
        <strain evidence="23 24">CBS2947</strain>
    </source>
</reference>
<evidence type="ECO:0000256" key="16">
    <source>
        <dbReference type="ARBA" id="ARBA00023211"/>
    </source>
</evidence>
<evidence type="ECO:0000313" key="23">
    <source>
        <dbReference type="EMBL" id="QLQ80220.1"/>
    </source>
</evidence>
<keyword evidence="15 20" id="KW-0594">Phospholipid biosynthesis</keyword>
<keyword evidence="12 22" id="KW-1133">Transmembrane helix</keyword>
<evidence type="ECO:0000256" key="1">
    <source>
        <dbReference type="ARBA" id="ARBA00001936"/>
    </source>
</evidence>
<keyword evidence="10" id="KW-0256">Endoplasmic reticulum</keyword>
<protein>
    <recommendedName>
        <fullName evidence="19 20">CDP-diacylglycerol--inositol 3-phosphatidyltransferase</fullName>
        <ecNumber evidence="5 20">2.7.8.11</ecNumber>
    </recommendedName>
</protein>
<evidence type="ECO:0000313" key="24">
    <source>
        <dbReference type="Proteomes" id="UP000510647"/>
    </source>
</evidence>
<dbReference type="EMBL" id="CP059270">
    <property type="protein sequence ID" value="QLQ80220.1"/>
    <property type="molecule type" value="Genomic_DNA"/>
</dbReference>